<sequence length="50" mass="5809">MILLIRHRVTKLVFGMAAINYASEMYGNGKSYHFFLSGSPFTYVQFKMEL</sequence>
<keyword evidence="2" id="KW-1185">Reference proteome</keyword>
<protein>
    <submittedName>
        <fullName evidence="1">Uncharacterized protein</fullName>
    </submittedName>
</protein>
<name>A0A1G7P7X2_9SPHI</name>
<dbReference type="Proteomes" id="UP000199072">
    <property type="component" value="Unassembled WGS sequence"/>
</dbReference>
<dbReference type="EMBL" id="FNAI01000035">
    <property type="protein sequence ID" value="SDF81540.1"/>
    <property type="molecule type" value="Genomic_DNA"/>
</dbReference>
<evidence type="ECO:0000313" key="2">
    <source>
        <dbReference type="Proteomes" id="UP000199072"/>
    </source>
</evidence>
<reference evidence="1 2" key="1">
    <citation type="submission" date="2016-10" db="EMBL/GenBank/DDBJ databases">
        <authorList>
            <person name="de Groot N.N."/>
        </authorList>
    </citation>
    <scope>NUCLEOTIDE SEQUENCE [LARGE SCALE GENOMIC DNA]</scope>
    <source>
        <strain evidence="1 2">47C3B</strain>
    </source>
</reference>
<gene>
    <name evidence="1" type="ORF">SAMN05216464_1356</name>
</gene>
<dbReference type="AlphaFoldDB" id="A0A1G7P7X2"/>
<proteinExistence type="predicted"/>
<accession>A0A1G7P7X2</accession>
<organism evidence="1 2">
    <name type="scientific">Mucilaginibacter pineti</name>
    <dbReference type="NCBI Taxonomy" id="1391627"/>
    <lineage>
        <taxon>Bacteria</taxon>
        <taxon>Pseudomonadati</taxon>
        <taxon>Bacteroidota</taxon>
        <taxon>Sphingobacteriia</taxon>
        <taxon>Sphingobacteriales</taxon>
        <taxon>Sphingobacteriaceae</taxon>
        <taxon>Mucilaginibacter</taxon>
    </lineage>
</organism>
<evidence type="ECO:0000313" key="1">
    <source>
        <dbReference type="EMBL" id="SDF81540.1"/>
    </source>
</evidence>